<feature type="chain" id="PRO_5003040991" evidence="3">
    <location>
        <begin position="19"/>
        <end position="219"/>
    </location>
</feature>
<keyword evidence="2" id="KW-0812">Transmembrane</keyword>
<keyword evidence="5" id="KW-1185">Reference proteome</keyword>
<evidence type="ECO:0000313" key="5">
    <source>
        <dbReference type="Proteomes" id="UP000001396"/>
    </source>
</evidence>
<reference evidence="4 5" key="1">
    <citation type="journal article" date="2011" name="Genome Res.">
        <title>Phylogeny-wide analysis of social amoeba genomes highlights ancient origins for complex intercellular communication.</title>
        <authorList>
            <person name="Heidel A.J."/>
            <person name="Lawal H.M."/>
            <person name="Felder M."/>
            <person name="Schilde C."/>
            <person name="Helps N.R."/>
            <person name="Tunggal B."/>
            <person name="Rivero F."/>
            <person name="John U."/>
            <person name="Schleicher M."/>
            <person name="Eichinger L."/>
            <person name="Platzer M."/>
            <person name="Noegel A.A."/>
            <person name="Schaap P."/>
            <person name="Gloeckner G."/>
        </authorList>
    </citation>
    <scope>NUCLEOTIDE SEQUENCE [LARGE SCALE GENOMIC DNA]</scope>
    <source>
        <strain evidence="5">ATCC 26659 / Pp 5 / PN500</strain>
    </source>
</reference>
<dbReference type="GeneID" id="31360632"/>
<feature type="signal peptide" evidence="3">
    <location>
        <begin position="1"/>
        <end position="18"/>
    </location>
</feature>
<dbReference type="EMBL" id="ADBJ01000022">
    <property type="protein sequence ID" value="EFA81914.1"/>
    <property type="molecule type" value="Genomic_DNA"/>
</dbReference>
<evidence type="ECO:0000313" key="4">
    <source>
        <dbReference type="EMBL" id="EFA81914.1"/>
    </source>
</evidence>
<keyword evidence="2" id="KW-0472">Membrane</keyword>
<name>D3B9K2_HETP5</name>
<sequence>MKIATLIFASFLIAACCATSYTFNGAFSNSALTTAQQNVAGYTPNSINGSASVVISGDATNGFTVQYNLTLANLATLVVSSINISGPAPAGSLPTTAAFSFQLDNGTSDSATYTVNNQLTFGPASDEGKVIAAGIGQLVGSPVPVIYVQANAKNTTDGTAIAISRAQLAYVQPSTTGTTGPSTTTGNGTTTGDSTTTGSANALTASIAMMILLVAALLF</sequence>
<evidence type="ECO:0000256" key="3">
    <source>
        <dbReference type="SAM" id="SignalP"/>
    </source>
</evidence>
<feature type="compositionally biased region" description="Low complexity" evidence="1">
    <location>
        <begin position="174"/>
        <end position="195"/>
    </location>
</feature>
<evidence type="ECO:0000256" key="2">
    <source>
        <dbReference type="SAM" id="Phobius"/>
    </source>
</evidence>
<dbReference type="InParanoid" id="D3B9K2"/>
<dbReference type="AlphaFoldDB" id="D3B9K2"/>
<gene>
    <name evidence="4" type="ORF">PPL_05146</name>
</gene>
<accession>D3B9K2</accession>
<comment type="caution">
    <text evidence="4">The sequence shown here is derived from an EMBL/GenBank/DDBJ whole genome shotgun (WGS) entry which is preliminary data.</text>
</comment>
<evidence type="ECO:0000256" key="1">
    <source>
        <dbReference type="SAM" id="MobiDB-lite"/>
    </source>
</evidence>
<protein>
    <submittedName>
        <fullName evidence="4">Uncharacterized protein</fullName>
    </submittedName>
</protein>
<proteinExistence type="predicted"/>
<keyword evidence="2" id="KW-1133">Transmembrane helix</keyword>
<feature type="transmembrane region" description="Helical" evidence="2">
    <location>
        <begin position="200"/>
        <end position="218"/>
    </location>
</feature>
<keyword evidence="3" id="KW-0732">Signal</keyword>
<organism evidence="4 5">
    <name type="scientific">Heterostelium pallidum (strain ATCC 26659 / Pp 5 / PN500)</name>
    <name type="common">Cellular slime mold</name>
    <name type="synonym">Polysphondylium pallidum</name>
    <dbReference type="NCBI Taxonomy" id="670386"/>
    <lineage>
        <taxon>Eukaryota</taxon>
        <taxon>Amoebozoa</taxon>
        <taxon>Evosea</taxon>
        <taxon>Eumycetozoa</taxon>
        <taxon>Dictyostelia</taxon>
        <taxon>Acytosteliales</taxon>
        <taxon>Acytosteliaceae</taxon>
        <taxon>Heterostelium</taxon>
    </lineage>
</organism>
<dbReference type="PROSITE" id="PS51257">
    <property type="entry name" value="PROKAR_LIPOPROTEIN"/>
    <property type="match status" value="1"/>
</dbReference>
<feature type="region of interest" description="Disordered" evidence="1">
    <location>
        <begin position="173"/>
        <end position="195"/>
    </location>
</feature>
<dbReference type="Proteomes" id="UP000001396">
    <property type="component" value="Unassembled WGS sequence"/>
</dbReference>
<dbReference type="RefSeq" id="XP_020434031.1">
    <property type="nucleotide sequence ID" value="XM_020576042.1"/>
</dbReference>